<keyword evidence="2" id="KW-0808">Transferase</keyword>
<evidence type="ECO:0000256" key="2">
    <source>
        <dbReference type="ARBA" id="ARBA00022679"/>
    </source>
</evidence>
<sequence length="550" mass="59543">MPTSTAGISRCTQGSDPVDFAAGTAAQGRPAAPRPSSKDPHVAKSAPRPPKTDDDVDFAVPLKDAVDPLVLALDVGSTATRGSLHDATGTPVRGYRDKIPHHFTTAVEGTSTIDPDQVVEELCRLIDQIIGSRQELVGRVGGVAIDTFASSLVGTDSRRRATTTCYTYADSRSCGQLATLRQEIDEAEIQQLTGTRLHTSYLTPRFRWLRETEPEAFAATTRWMSLGEYFHLRLLGKARVGTSTAAWTGLLDRRTGDWSDRMLELAQVERESLSLIARPNQPIREVPPAVAERWPALRQAKWFAPVADGLSANVGSGGRDATTMVTSMATSGAMRVLLHEQPETIPSGLWCYRIDDTRCLLGGAINDASRAVTWAEETLRLPEDLSPEDVAQRPIDPTTPLVLPFLTGERSTGWVGDARAAVLGLSAATSPEDILRGVMEGVVAAYGRVAQQLIEASGEVERLVTAGGMTQSVPGLQQQLSDLLGRSAVQATFKRSTLRGTAVLASEVLSPDIEPVDPPYAHTFDPNPEDREHWDRVAERFQEAYEGLFA</sequence>
<evidence type="ECO:0000256" key="4">
    <source>
        <dbReference type="SAM" id="MobiDB-lite"/>
    </source>
</evidence>
<dbReference type="InterPro" id="IPR050406">
    <property type="entry name" value="FGGY_Carb_Kinase"/>
</dbReference>
<gene>
    <name evidence="7" type="ORF">C884_01971</name>
</gene>
<evidence type="ECO:0000313" key="8">
    <source>
        <dbReference type="Proteomes" id="UP000009877"/>
    </source>
</evidence>
<dbReference type="Proteomes" id="UP000009877">
    <property type="component" value="Unassembled WGS sequence"/>
</dbReference>
<dbReference type="InterPro" id="IPR000577">
    <property type="entry name" value="Carb_kinase_FGGY"/>
</dbReference>
<feature type="region of interest" description="Disordered" evidence="4">
    <location>
        <begin position="1"/>
        <end position="57"/>
    </location>
</feature>
<dbReference type="STRING" id="71999.KPaMU14_11375"/>
<dbReference type="InterPro" id="IPR043129">
    <property type="entry name" value="ATPase_NBD"/>
</dbReference>
<feature type="compositionally biased region" description="Polar residues" evidence="4">
    <location>
        <begin position="1"/>
        <end position="15"/>
    </location>
</feature>
<dbReference type="Gene3D" id="3.30.420.40">
    <property type="match status" value="2"/>
</dbReference>
<comment type="similarity">
    <text evidence="1">Belongs to the FGGY kinase family.</text>
</comment>
<dbReference type="Pfam" id="PF00370">
    <property type="entry name" value="FGGY_N"/>
    <property type="match status" value="1"/>
</dbReference>
<organism evidence="7 8">
    <name type="scientific">Kocuria palustris PEL</name>
    <dbReference type="NCBI Taxonomy" id="1236550"/>
    <lineage>
        <taxon>Bacteria</taxon>
        <taxon>Bacillati</taxon>
        <taxon>Actinomycetota</taxon>
        <taxon>Actinomycetes</taxon>
        <taxon>Micrococcales</taxon>
        <taxon>Micrococcaceae</taxon>
        <taxon>Kocuria</taxon>
    </lineage>
</organism>
<keyword evidence="8" id="KW-1185">Reference proteome</keyword>
<accession>M2XXD0</accession>
<evidence type="ECO:0000313" key="7">
    <source>
        <dbReference type="EMBL" id="EME37463.1"/>
    </source>
</evidence>
<evidence type="ECO:0000256" key="3">
    <source>
        <dbReference type="ARBA" id="ARBA00022777"/>
    </source>
</evidence>
<dbReference type="InterPro" id="IPR018485">
    <property type="entry name" value="FGGY_C"/>
</dbReference>
<dbReference type="PANTHER" id="PTHR43095">
    <property type="entry name" value="SUGAR KINASE"/>
    <property type="match status" value="1"/>
</dbReference>
<dbReference type="Pfam" id="PF02782">
    <property type="entry name" value="FGGY_C"/>
    <property type="match status" value="1"/>
</dbReference>
<comment type="caution">
    <text evidence="7">The sequence shown here is derived from an EMBL/GenBank/DDBJ whole genome shotgun (WGS) entry which is preliminary data.</text>
</comment>
<evidence type="ECO:0000259" key="6">
    <source>
        <dbReference type="Pfam" id="PF02782"/>
    </source>
</evidence>
<feature type="domain" description="Carbohydrate kinase FGGY C-terminal" evidence="6">
    <location>
        <begin position="355"/>
        <end position="505"/>
    </location>
</feature>
<keyword evidence="3" id="KW-0418">Kinase</keyword>
<dbReference type="PANTHER" id="PTHR43095:SF2">
    <property type="entry name" value="GLUCONOKINASE"/>
    <property type="match status" value="1"/>
</dbReference>
<feature type="compositionally biased region" description="Low complexity" evidence="4">
    <location>
        <begin position="21"/>
        <end position="35"/>
    </location>
</feature>
<dbReference type="EMBL" id="ANHZ02000004">
    <property type="protein sequence ID" value="EME37463.1"/>
    <property type="molecule type" value="Genomic_DNA"/>
</dbReference>
<reference evidence="7 8" key="1">
    <citation type="journal article" date="2014" name="Genome Announc.">
        <title>Draft Genome Sequence of Kocuria palustris PEL.</title>
        <authorList>
            <person name="Sharma G."/>
            <person name="Khatri I."/>
            <person name="Subramanian S."/>
        </authorList>
    </citation>
    <scope>NUCLEOTIDE SEQUENCE [LARGE SCALE GENOMIC DNA]</scope>
    <source>
        <strain evidence="7 8">PEL</strain>
    </source>
</reference>
<proteinExistence type="inferred from homology"/>
<protein>
    <submittedName>
        <fullName evidence="7">Gluconokinase</fullName>
    </submittedName>
</protein>
<feature type="domain" description="Carbohydrate kinase FGGY N-terminal" evidence="5">
    <location>
        <begin position="70"/>
        <end position="311"/>
    </location>
</feature>
<dbReference type="GO" id="GO:0005975">
    <property type="term" value="P:carbohydrate metabolic process"/>
    <property type="evidence" value="ECO:0007669"/>
    <property type="project" value="InterPro"/>
</dbReference>
<dbReference type="CDD" id="cd07770">
    <property type="entry name" value="ASKHA_NBD_FGGY_GntK"/>
    <property type="match status" value="1"/>
</dbReference>
<dbReference type="AlphaFoldDB" id="M2XXD0"/>
<evidence type="ECO:0000259" key="5">
    <source>
        <dbReference type="Pfam" id="PF00370"/>
    </source>
</evidence>
<evidence type="ECO:0000256" key="1">
    <source>
        <dbReference type="ARBA" id="ARBA00009156"/>
    </source>
</evidence>
<dbReference type="InterPro" id="IPR018484">
    <property type="entry name" value="FGGY_N"/>
</dbReference>
<dbReference type="SUPFAM" id="SSF53067">
    <property type="entry name" value="Actin-like ATPase domain"/>
    <property type="match status" value="2"/>
</dbReference>
<dbReference type="GO" id="GO:0016301">
    <property type="term" value="F:kinase activity"/>
    <property type="evidence" value="ECO:0007669"/>
    <property type="project" value="UniProtKB-KW"/>
</dbReference>
<dbReference type="PIRSF" id="PIRSF000538">
    <property type="entry name" value="GlpK"/>
    <property type="match status" value="1"/>
</dbReference>
<name>M2XXD0_9MICC</name>